<evidence type="ECO:0000259" key="6">
    <source>
        <dbReference type="PROSITE" id="PS50103"/>
    </source>
</evidence>
<keyword evidence="3 4" id="KW-0862">Zinc</keyword>
<dbReference type="Proteomes" id="UP000799770">
    <property type="component" value="Unassembled WGS sequence"/>
</dbReference>
<name>A0A6A5ZI25_9PLEO</name>
<dbReference type="GO" id="GO:0005634">
    <property type="term" value="C:nucleus"/>
    <property type="evidence" value="ECO:0007669"/>
    <property type="project" value="TreeGrafter"/>
</dbReference>
<evidence type="ECO:0000256" key="5">
    <source>
        <dbReference type="SAM" id="MobiDB-lite"/>
    </source>
</evidence>
<reference evidence="7" key="1">
    <citation type="journal article" date="2020" name="Stud. Mycol.">
        <title>101 Dothideomycetes genomes: a test case for predicting lifestyles and emergence of pathogens.</title>
        <authorList>
            <person name="Haridas S."/>
            <person name="Albert R."/>
            <person name="Binder M."/>
            <person name="Bloem J."/>
            <person name="Labutti K."/>
            <person name="Salamov A."/>
            <person name="Andreopoulos B."/>
            <person name="Baker S."/>
            <person name="Barry K."/>
            <person name="Bills G."/>
            <person name="Bluhm B."/>
            <person name="Cannon C."/>
            <person name="Castanera R."/>
            <person name="Culley D."/>
            <person name="Daum C."/>
            <person name="Ezra D."/>
            <person name="Gonzalez J."/>
            <person name="Henrissat B."/>
            <person name="Kuo A."/>
            <person name="Liang C."/>
            <person name="Lipzen A."/>
            <person name="Lutzoni F."/>
            <person name="Magnuson J."/>
            <person name="Mondo S."/>
            <person name="Nolan M."/>
            <person name="Ohm R."/>
            <person name="Pangilinan J."/>
            <person name="Park H.-J."/>
            <person name="Ramirez L."/>
            <person name="Alfaro M."/>
            <person name="Sun H."/>
            <person name="Tritt A."/>
            <person name="Yoshinaga Y."/>
            <person name="Zwiers L.-H."/>
            <person name="Turgeon B."/>
            <person name="Goodwin S."/>
            <person name="Spatafora J."/>
            <person name="Crous P."/>
            <person name="Grigoriev I."/>
        </authorList>
    </citation>
    <scope>NUCLEOTIDE SEQUENCE</scope>
    <source>
        <strain evidence="7">CBS 627.86</strain>
    </source>
</reference>
<feature type="zinc finger region" description="C3H1-type" evidence="4">
    <location>
        <begin position="199"/>
        <end position="227"/>
    </location>
</feature>
<dbReference type="InterPro" id="IPR000571">
    <property type="entry name" value="Znf_CCCH"/>
</dbReference>
<sequence length="310" mass="34466">MVDLPRPVLSREQIDALPDDEKRRAIAEWSSHLARVKREQEEQGQWRGAYRGSYRGSRGRGGYRGRGAAHYNYQPYPTAQHSRPKFTNMTATFNQPAADIRPGSRPASTNGAIAKFDKKMIPCRSFTSTGVCTRSGCRYGHDPEKTAICKHYLFKDNCTKGDACALSHTPSPHRSPSCVHFQHGKCTNDHCRYSHVHVNPMAPVCEPFARLGYCEKGDKCTDRHVNECPDFTNKGACEFQGCRLPHVVHAGRLRKAAGSHPSSDVETSSAPGSPETVSEEQQELFTNELTSNPGARTLLSQQVDYVPFDS</sequence>
<dbReference type="SMART" id="SM00356">
    <property type="entry name" value="ZnF_C3H1"/>
    <property type="match status" value="4"/>
</dbReference>
<protein>
    <recommendedName>
        <fullName evidence="6">C3H1-type domain-containing protein</fullName>
    </recommendedName>
</protein>
<feature type="zinc finger region" description="C3H1-type" evidence="4">
    <location>
        <begin position="172"/>
        <end position="198"/>
    </location>
</feature>
<feature type="zinc finger region" description="C3H1-type" evidence="4">
    <location>
        <begin position="143"/>
        <end position="171"/>
    </location>
</feature>
<feature type="region of interest" description="Disordered" evidence="5">
    <location>
        <begin position="254"/>
        <end position="293"/>
    </location>
</feature>
<keyword evidence="8" id="KW-1185">Reference proteome</keyword>
<dbReference type="GO" id="GO:0008270">
    <property type="term" value="F:zinc ion binding"/>
    <property type="evidence" value="ECO:0007669"/>
    <property type="project" value="UniProtKB-KW"/>
</dbReference>
<gene>
    <name evidence="7" type="ORF">BDV96DRAFT_570091</name>
</gene>
<proteinExistence type="predicted"/>
<accession>A0A6A5ZI25</accession>
<dbReference type="AlphaFoldDB" id="A0A6A5ZI25"/>
<evidence type="ECO:0000313" key="7">
    <source>
        <dbReference type="EMBL" id="KAF2118523.1"/>
    </source>
</evidence>
<feature type="domain" description="C3H1-type" evidence="6">
    <location>
        <begin position="172"/>
        <end position="198"/>
    </location>
</feature>
<dbReference type="InterPro" id="IPR036855">
    <property type="entry name" value="Znf_CCCH_sf"/>
</dbReference>
<dbReference type="EMBL" id="ML977317">
    <property type="protein sequence ID" value="KAF2118523.1"/>
    <property type="molecule type" value="Genomic_DNA"/>
</dbReference>
<dbReference type="SUPFAM" id="SSF90229">
    <property type="entry name" value="CCCH zinc finger"/>
    <property type="match status" value="1"/>
</dbReference>
<keyword evidence="2 4" id="KW-0863">Zinc-finger</keyword>
<dbReference type="PANTHER" id="PTHR46156:SF1">
    <property type="entry name" value="ZINC FINGER CCCH DOMAIN-CONTAINING PROTEIN 3"/>
    <property type="match status" value="1"/>
</dbReference>
<feature type="domain" description="C3H1-type" evidence="6">
    <location>
        <begin position="143"/>
        <end position="171"/>
    </location>
</feature>
<feature type="compositionally biased region" description="Polar residues" evidence="5">
    <location>
        <begin position="260"/>
        <end position="271"/>
    </location>
</feature>
<dbReference type="Gene3D" id="4.10.1000.10">
    <property type="entry name" value="Zinc finger, CCCH-type"/>
    <property type="match status" value="2"/>
</dbReference>
<dbReference type="PROSITE" id="PS50103">
    <property type="entry name" value="ZF_C3H1"/>
    <property type="match status" value="3"/>
</dbReference>
<evidence type="ECO:0000256" key="3">
    <source>
        <dbReference type="ARBA" id="ARBA00022833"/>
    </source>
</evidence>
<evidence type="ECO:0000256" key="2">
    <source>
        <dbReference type="ARBA" id="ARBA00022771"/>
    </source>
</evidence>
<evidence type="ECO:0000256" key="1">
    <source>
        <dbReference type="ARBA" id="ARBA00022723"/>
    </source>
</evidence>
<organism evidence="7 8">
    <name type="scientific">Lophiotrema nucula</name>
    <dbReference type="NCBI Taxonomy" id="690887"/>
    <lineage>
        <taxon>Eukaryota</taxon>
        <taxon>Fungi</taxon>
        <taxon>Dikarya</taxon>
        <taxon>Ascomycota</taxon>
        <taxon>Pezizomycotina</taxon>
        <taxon>Dothideomycetes</taxon>
        <taxon>Pleosporomycetidae</taxon>
        <taxon>Pleosporales</taxon>
        <taxon>Lophiotremataceae</taxon>
        <taxon>Lophiotrema</taxon>
    </lineage>
</organism>
<dbReference type="PANTHER" id="PTHR46156">
    <property type="entry name" value="CCCH ZINGC FINGER"/>
    <property type="match status" value="1"/>
</dbReference>
<dbReference type="OrthoDB" id="410307at2759"/>
<evidence type="ECO:0000313" key="8">
    <source>
        <dbReference type="Proteomes" id="UP000799770"/>
    </source>
</evidence>
<feature type="compositionally biased region" description="Polar residues" evidence="5">
    <location>
        <begin position="283"/>
        <end position="293"/>
    </location>
</feature>
<dbReference type="FunFam" id="4.10.1000.10:FF:000035">
    <property type="entry name" value="CCCH zinc finger protein, variant"/>
    <property type="match status" value="1"/>
</dbReference>
<feature type="domain" description="C3H1-type" evidence="6">
    <location>
        <begin position="199"/>
        <end position="227"/>
    </location>
</feature>
<evidence type="ECO:0000256" key="4">
    <source>
        <dbReference type="PROSITE-ProRule" id="PRU00723"/>
    </source>
</evidence>
<keyword evidence="1 4" id="KW-0479">Metal-binding</keyword>